<dbReference type="AlphaFoldDB" id="F4MVD7"/>
<evidence type="ECO:0000313" key="1">
    <source>
        <dbReference type="EMBL" id="CBX69795.1"/>
    </source>
</evidence>
<organism evidence="1">
    <name type="scientific">Yersinia enterocolitica W22703</name>
    <dbReference type="NCBI Taxonomy" id="913028"/>
    <lineage>
        <taxon>Bacteria</taxon>
        <taxon>Pseudomonadati</taxon>
        <taxon>Pseudomonadota</taxon>
        <taxon>Gammaproteobacteria</taxon>
        <taxon>Enterobacterales</taxon>
        <taxon>Yersiniaceae</taxon>
        <taxon>Yersinia</taxon>
    </lineage>
</organism>
<accession>F4MVD7</accession>
<sequence length="59" mass="6657">MSLIPEGSINAVQIGSRPICISLAAFLQLELFRLQMKCQFIANKNEQYLRNVAVIYVLS</sequence>
<reference evidence="1" key="1">
    <citation type="journal article" date="2011" name="BMC Genomics">
        <title>Shotgun sequencing of Yersinia enterocolitica strain W22703 (biotype 2, serotype O:9): genomic evidence for oscillation between invertebrates and mammals.</title>
        <authorList>
            <person name="Fuchs T.M."/>
            <person name="Brandt K."/>
            <person name="Starke M."/>
            <person name="Rattei T."/>
        </authorList>
    </citation>
    <scope>NUCLEOTIDE SEQUENCE</scope>
</reference>
<protein>
    <submittedName>
        <fullName evidence="1">Uncharacterized protein</fullName>
    </submittedName>
</protein>
<gene>
    <name evidence="1" type="ORF">YEW_GJ27810</name>
</gene>
<proteinExistence type="predicted"/>
<name>F4MVD7_YEREN</name>
<dbReference type="EMBL" id="FR718506">
    <property type="protein sequence ID" value="CBX69795.1"/>
    <property type="molecule type" value="Genomic_DNA"/>
</dbReference>